<feature type="chain" id="PRO_5040240779" description="Seven TM Receptor" evidence="2">
    <location>
        <begin position="19"/>
        <end position="328"/>
    </location>
</feature>
<dbReference type="EMBL" id="CANHGI010000004">
    <property type="protein sequence ID" value="CAI5448244.1"/>
    <property type="molecule type" value="Genomic_DNA"/>
</dbReference>
<evidence type="ECO:0008006" key="5">
    <source>
        <dbReference type="Google" id="ProtNLM"/>
    </source>
</evidence>
<dbReference type="Pfam" id="PF10326">
    <property type="entry name" value="7TM_GPCR_Str"/>
    <property type="match status" value="1"/>
</dbReference>
<dbReference type="GO" id="GO:0005886">
    <property type="term" value="C:plasma membrane"/>
    <property type="evidence" value="ECO:0007669"/>
    <property type="project" value="TreeGrafter"/>
</dbReference>
<organism evidence="3 4">
    <name type="scientific">Caenorhabditis angaria</name>
    <dbReference type="NCBI Taxonomy" id="860376"/>
    <lineage>
        <taxon>Eukaryota</taxon>
        <taxon>Metazoa</taxon>
        <taxon>Ecdysozoa</taxon>
        <taxon>Nematoda</taxon>
        <taxon>Chromadorea</taxon>
        <taxon>Rhabditida</taxon>
        <taxon>Rhabditina</taxon>
        <taxon>Rhabditomorpha</taxon>
        <taxon>Rhabditoidea</taxon>
        <taxon>Rhabditidae</taxon>
        <taxon>Peloderinae</taxon>
        <taxon>Caenorhabditis</taxon>
    </lineage>
</organism>
<dbReference type="InterPro" id="IPR019428">
    <property type="entry name" value="7TM_GPCR_serpentine_rcpt_Str"/>
</dbReference>
<keyword evidence="2" id="KW-0732">Signal</keyword>
<proteinExistence type="predicted"/>
<dbReference type="OrthoDB" id="2101615at2759"/>
<evidence type="ECO:0000256" key="1">
    <source>
        <dbReference type="SAM" id="Phobius"/>
    </source>
</evidence>
<reference evidence="3" key="1">
    <citation type="submission" date="2022-11" db="EMBL/GenBank/DDBJ databases">
        <authorList>
            <person name="Kikuchi T."/>
        </authorList>
    </citation>
    <scope>NUCLEOTIDE SEQUENCE</scope>
    <source>
        <strain evidence="3">PS1010</strain>
    </source>
</reference>
<dbReference type="PANTHER" id="PTHR22943:SF248">
    <property type="entry name" value="SEVEN TM RECEPTOR"/>
    <property type="match status" value="1"/>
</dbReference>
<keyword evidence="1" id="KW-1133">Transmembrane helix</keyword>
<sequence>MNIGLILLILFKSPKSFGSYRILMIYISVAEIIYSNSQMFVSPTVYSYNSSYIAFVSINNSWFKNREVIRILLDAWCAMFGTFMGMFALQYIYRYFVIMNNSKMLNTFSSYKIIIWMSLPLIYMAVWGTVCYYYFAPNSEFTEYLRQSMLETYNLEMEEIVYVGANIYQTDENDMQITDWDAILGILIIWALLMSSLIMIIYFGVSCYSKIRKKSEVGSRKNNNFQLRVFTSLVVQTLVPVFLLHLPVSVIFLFTFLELDTKILLFLIFVAVSVFPAINPLPIILIIPDYRIAIYRVFWKVVTGKTITSNTVQHSTVVHKLKFNTQIE</sequence>
<evidence type="ECO:0000256" key="2">
    <source>
        <dbReference type="SAM" id="SignalP"/>
    </source>
</evidence>
<keyword evidence="4" id="KW-1185">Reference proteome</keyword>
<feature type="transmembrane region" description="Helical" evidence="1">
    <location>
        <begin position="71"/>
        <end position="93"/>
    </location>
</feature>
<feature type="transmembrane region" description="Helical" evidence="1">
    <location>
        <begin position="182"/>
        <end position="208"/>
    </location>
</feature>
<keyword evidence="1" id="KW-0472">Membrane</keyword>
<name>A0A9P1IPZ1_9PELO</name>
<feature type="signal peptide" evidence="2">
    <location>
        <begin position="1"/>
        <end position="18"/>
    </location>
</feature>
<dbReference type="PANTHER" id="PTHR22943">
    <property type="entry name" value="7-TRANSMEMBRANE DOMAIN RECEPTOR C.ELEGANS"/>
    <property type="match status" value="1"/>
</dbReference>
<keyword evidence="1" id="KW-0812">Transmembrane</keyword>
<gene>
    <name evidence="3" type="ORF">CAMP_LOCUS10881</name>
</gene>
<dbReference type="GO" id="GO:0038022">
    <property type="term" value="F:G protein-coupled olfactory receptor activity"/>
    <property type="evidence" value="ECO:0007669"/>
    <property type="project" value="TreeGrafter"/>
</dbReference>
<dbReference type="SUPFAM" id="SSF81321">
    <property type="entry name" value="Family A G protein-coupled receptor-like"/>
    <property type="match status" value="1"/>
</dbReference>
<dbReference type="GO" id="GO:0042048">
    <property type="term" value="P:olfactory behavior"/>
    <property type="evidence" value="ECO:0007669"/>
    <property type="project" value="TreeGrafter"/>
</dbReference>
<evidence type="ECO:0000313" key="3">
    <source>
        <dbReference type="EMBL" id="CAI5448244.1"/>
    </source>
</evidence>
<comment type="caution">
    <text evidence="3">The sequence shown here is derived from an EMBL/GenBank/DDBJ whole genome shotgun (WGS) entry which is preliminary data.</text>
</comment>
<feature type="transmembrane region" description="Helical" evidence="1">
    <location>
        <begin position="113"/>
        <end position="135"/>
    </location>
</feature>
<dbReference type="AlphaFoldDB" id="A0A9P1IPZ1"/>
<accession>A0A9P1IPZ1</accession>
<dbReference type="Proteomes" id="UP001152747">
    <property type="component" value="Unassembled WGS sequence"/>
</dbReference>
<evidence type="ECO:0000313" key="4">
    <source>
        <dbReference type="Proteomes" id="UP001152747"/>
    </source>
</evidence>
<feature type="transmembrane region" description="Helical" evidence="1">
    <location>
        <begin position="229"/>
        <end position="257"/>
    </location>
</feature>
<feature type="transmembrane region" description="Helical" evidence="1">
    <location>
        <begin position="263"/>
        <end position="287"/>
    </location>
</feature>
<protein>
    <recommendedName>
        <fullName evidence="5">Seven TM Receptor</fullName>
    </recommendedName>
</protein>